<protein>
    <submittedName>
        <fullName evidence="2">Uncharacterized protein</fullName>
    </submittedName>
</protein>
<evidence type="ECO:0000313" key="4">
    <source>
        <dbReference type="Proteomes" id="UP000507245"/>
    </source>
</evidence>
<organism evidence="2 4">
    <name type="scientific">Prunus armeniaca</name>
    <name type="common">Apricot</name>
    <name type="synonym">Armeniaca vulgaris</name>
    <dbReference type="NCBI Taxonomy" id="36596"/>
    <lineage>
        <taxon>Eukaryota</taxon>
        <taxon>Viridiplantae</taxon>
        <taxon>Streptophyta</taxon>
        <taxon>Embryophyta</taxon>
        <taxon>Tracheophyta</taxon>
        <taxon>Spermatophyta</taxon>
        <taxon>Magnoliopsida</taxon>
        <taxon>eudicotyledons</taxon>
        <taxon>Gunneridae</taxon>
        <taxon>Pentapetalae</taxon>
        <taxon>rosids</taxon>
        <taxon>fabids</taxon>
        <taxon>Rosales</taxon>
        <taxon>Rosaceae</taxon>
        <taxon>Amygdaloideae</taxon>
        <taxon>Amygdaleae</taxon>
        <taxon>Prunus</taxon>
    </lineage>
</organism>
<keyword evidence="4" id="KW-1185">Reference proteome</keyword>
<dbReference type="AlphaFoldDB" id="A0A6J5W6F9"/>
<dbReference type="Proteomes" id="UP000507222">
    <property type="component" value="Unassembled WGS sequence"/>
</dbReference>
<dbReference type="OrthoDB" id="2013610at2759"/>
<evidence type="ECO:0000313" key="3">
    <source>
        <dbReference type="Proteomes" id="UP000507222"/>
    </source>
</evidence>
<sequence length="59" mass="6792">MNPPLGEMLIGAVQPCLDFVVADFKCLQHYRRKQSALGLLQASKYYHINLEISNIEWLD</sequence>
<proteinExistence type="predicted"/>
<reference evidence="4" key="1">
    <citation type="journal article" date="2020" name="Genome Biol.">
        <title>Gamete binning: chromosome-level and haplotype-resolved genome assembly enabled by high-throughput single-cell sequencing of gamete genomes.</title>
        <authorList>
            <person name="Campoy J.A."/>
            <person name="Sun H."/>
            <person name="Goel M."/>
            <person name="Jiao W.-B."/>
            <person name="Folz-Donahue K."/>
            <person name="Wang N."/>
            <person name="Rubio M."/>
            <person name="Liu C."/>
            <person name="Kukat C."/>
            <person name="Ruiz D."/>
            <person name="Huettel B."/>
            <person name="Schneeberger K."/>
        </authorList>
    </citation>
    <scope>NUCLEOTIDE SEQUENCE [LARGE SCALE GENOMIC DNA]</scope>
    <source>
        <strain evidence="4">cv. Rojo Pasion</strain>
    </source>
</reference>
<dbReference type="EMBL" id="CAEKDK010000001">
    <property type="protein sequence ID" value="CAB4266632.1"/>
    <property type="molecule type" value="Genomic_DNA"/>
</dbReference>
<dbReference type="Proteomes" id="UP000507245">
    <property type="component" value="Unassembled WGS sequence"/>
</dbReference>
<evidence type="ECO:0000313" key="2">
    <source>
        <dbReference type="EMBL" id="CAB4297189.1"/>
    </source>
</evidence>
<accession>A0A6J5W6F9</accession>
<gene>
    <name evidence="1" type="ORF">CURHAP_LOCUS8978</name>
    <name evidence="2" type="ORF">ORAREDHAP_LOCUS8947</name>
</gene>
<reference evidence="2 3" key="2">
    <citation type="submission" date="2020-05" db="EMBL/GenBank/DDBJ databases">
        <authorList>
            <person name="Campoy J."/>
            <person name="Schneeberger K."/>
            <person name="Spophaly S."/>
        </authorList>
    </citation>
    <scope>NUCLEOTIDE SEQUENCE [LARGE SCALE GENOMIC DNA]</scope>
    <source>
        <strain evidence="2">PruArmRojPasFocal</strain>
    </source>
</reference>
<name>A0A6J5W6F9_PRUAR</name>
<dbReference type="EMBL" id="CAEKKB010000001">
    <property type="protein sequence ID" value="CAB4297189.1"/>
    <property type="molecule type" value="Genomic_DNA"/>
</dbReference>
<evidence type="ECO:0000313" key="1">
    <source>
        <dbReference type="EMBL" id="CAB4266632.1"/>
    </source>
</evidence>